<evidence type="ECO:0000259" key="1">
    <source>
        <dbReference type="Pfam" id="PF17171"/>
    </source>
</evidence>
<dbReference type="SUPFAM" id="SSF47616">
    <property type="entry name" value="GST C-terminal domain-like"/>
    <property type="match status" value="1"/>
</dbReference>
<dbReference type="EMBL" id="JAWIIV010000059">
    <property type="protein sequence ID" value="MEC4723538.1"/>
    <property type="molecule type" value="Genomic_DNA"/>
</dbReference>
<dbReference type="InterPro" id="IPR040079">
    <property type="entry name" value="Glutathione_S-Trfase"/>
</dbReference>
<accession>A0ABU6JJ40</accession>
<name>A0ABU6JJ40_9BURK</name>
<evidence type="ECO:0000259" key="2">
    <source>
        <dbReference type="Pfam" id="PF17172"/>
    </source>
</evidence>
<organism evidence="3 4">
    <name type="scientific">Noviherbaspirillum album</name>
    <dbReference type="NCBI Taxonomy" id="3080276"/>
    <lineage>
        <taxon>Bacteria</taxon>
        <taxon>Pseudomonadati</taxon>
        <taxon>Pseudomonadota</taxon>
        <taxon>Betaproteobacteria</taxon>
        <taxon>Burkholderiales</taxon>
        <taxon>Oxalobacteraceae</taxon>
        <taxon>Noviherbaspirillum</taxon>
    </lineage>
</organism>
<dbReference type="InterPro" id="IPR050931">
    <property type="entry name" value="Mito_Protein_Transport_Metaxin"/>
</dbReference>
<dbReference type="InterPro" id="IPR036249">
    <property type="entry name" value="Thioredoxin-like_sf"/>
</dbReference>
<proteinExistence type="predicted"/>
<dbReference type="InterPro" id="IPR036282">
    <property type="entry name" value="Glutathione-S-Trfase_C_sf"/>
</dbReference>
<dbReference type="PANTHER" id="PTHR12289:SF41">
    <property type="entry name" value="FAILED AXON CONNECTIONS-RELATED"/>
    <property type="match status" value="1"/>
</dbReference>
<dbReference type="CDD" id="cd03193">
    <property type="entry name" value="GST_C_Metaxin"/>
    <property type="match status" value="1"/>
</dbReference>
<dbReference type="SFLD" id="SFLDS00019">
    <property type="entry name" value="Glutathione_Transferase_(cytos"/>
    <property type="match status" value="1"/>
</dbReference>
<reference evidence="3 4" key="1">
    <citation type="submission" date="2023-10" db="EMBL/GenBank/DDBJ databases">
        <title>Noviherbaspirillum sp. CPCC 100848 genome assembly.</title>
        <authorList>
            <person name="Li X.Y."/>
            <person name="Fang X.M."/>
        </authorList>
    </citation>
    <scope>NUCLEOTIDE SEQUENCE [LARGE SCALE GENOMIC DNA]</scope>
    <source>
        <strain evidence="3 4">CPCC 100848</strain>
    </source>
</reference>
<dbReference type="SUPFAM" id="SSF52833">
    <property type="entry name" value="Thioredoxin-like"/>
    <property type="match status" value="1"/>
</dbReference>
<dbReference type="InterPro" id="IPR033468">
    <property type="entry name" value="Metaxin_GST"/>
</dbReference>
<dbReference type="InterPro" id="IPR026928">
    <property type="entry name" value="FAX/IsoI-like"/>
</dbReference>
<feature type="domain" description="Thioredoxin-like fold" evidence="2">
    <location>
        <begin position="20"/>
        <end position="117"/>
    </location>
</feature>
<feature type="domain" description="Metaxin glutathione S-transferase" evidence="1">
    <location>
        <begin position="169"/>
        <end position="229"/>
    </location>
</feature>
<dbReference type="Pfam" id="PF17171">
    <property type="entry name" value="GST_C_6"/>
    <property type="match status" value="1"/>
</dbReference>
<dbReference type="SFLD" id="SFLDG01200">
    <property type="entry name" value="SUF1.1"/>
    <property type="match status" value="1"/>
</dbReference>
<dbReference type="SFLD" id="SFLDG01180">
    <property type="entry name" value="SUF1"/>
    <property type="match status" value="1"/>
</dbReference>
<comment type="caution">
    <text evidence="3">The sequence shown here is derived from an EMBL/GenBank/DDBJ whole genome shotgun (WGS) entry which is preliminary data.</text>
</comment>
<dbReference type="Gene3D" id="1.20.1050.10">
    <property type="match status" value="2"/>
</dbReference>
<dbReference type="Gene3D" id="3.40.30.10">
    <property type="entry name" value="Glutaredoxin"/>
    <property type="match status" value="1"/>
</dbReference>
<dbReference type="InterPro" id="IPR012336">
    <property type="entry name" value="Thioredoxin-like_fold"/>
</dbReference>
<protein>
    <submittedName>
        <fullName evidence="3">Glutathione S-transferase family protein</fullName>
    </submittedName>
</protein>
<sequence length="234" mass="26234">MQSVRIVGMRPVWGLRSPSPFCLKLETWLRMAEIPYETIALNKPPQSKTGKVPYMLLENGAALADSNIIIRTLARERGVDLDLERTPEEQARGHAILRMVEESLYFVAVWERWMLPEFWPVTRDGYFGTMPGPLRTLFAGLVRRKLKAALHGQGILRYEPDEIVARGVDDIRSLSALLGQQPFFLGERAGVVDATVYGALANLLGFPGHTPLKSAVEGCPNLIAFCRRIEDAWC</sequence>
<dbReference type="Pfam" id="PF17172">
    <property type="entry name" value="GST_N_4"/>
    <property type="match status" value="1"/>
</dbReference>
<keyword evidence="4" id="KW-1185">Reference proteome</keyword>
<evidence type="ECO:0000313" key="3">
    <source>
        <dbReference type="EMBL" id="MEC4723538.1"/>
    </source>
</evidence>
<gene>
    <name evidence="3" type="ORF">RY831_30825</name>
</gene>
<evidence type="ECO:0000313" key="4">
    <source>
        <dbReference type="Proteomes" id="UP001352263"/>
    </source>
</evidence>
<dbReference type="PANTHER" id="PTHR12289">
    <property type="entry name" value="METAXIN RELATED"/>
    <property type="match status" value="1"/>
</dbReference>
<dbReference type="Proteomes" id="UP001352263">
    <property type="component" value="Unassembled WGS sequence"/>
</dbReference>